<gene>
    <name evidence="3" type="ORF">LQ327_18030</name>
</gene>
<name>A0ABS8PAI8_9PSEU</name>
<comment type="caution">
    <text evidence="3">The sequence shown here is derived from an EMBL/GenBank/DDBJ whole genome shotgun (WGS) entry which is preliminary data.</text>
</comment>
<protein>
    <submittedName>
        <fullName evidence="3">MarR family transcriptional regulator</fullName>
    </submittedName>
</protein>
<organism evidence="3 4">
    <name type="scientific">Actinomycetospora endophytica</name>
    <dbReference type="NCBI Taxonomy" id="2291215"/>
    <lineage>
        <taxon>Bacteria</taxon>
        <taxon>Bacillati</taxon>
        <taxon>Actinomycetota</taxon>
        <taxon>Actinomycetes</taxon>
        <taxon>Pseudonocardiales</taxon>
        <taxon>Pseudonocardiaceae</taxon>
        <taxon>Actinomycetospora</taxon>
    </lineage>
</organism>
<evidence type="ECO:0000259" key="2">
    <source>
        <dbReference type="PROSITE" id="PS50995"/>
    </source>
</evidence>
<dbReference type="InterPro" id="IPR039422">
    <property type="entry name" value="MarR/SlyA-like"/>
</dbReference>
<dbReference type="InterPro" id="IPR036390">
    <property type="entry name" value="WH_DNA-bd_sf"/>
</dbReference>
<dbReference type="Pfam" id="PF12802">
    <property type="entry name" value="MarR_2"/>
    <property type="match status" value="1"/>
</dbReference>
<dbReference type="InterPro" id="IPR000835">
    <property type="entry name" value="HTH_MarR-typ"/>
</dbReference>
<evidence type="ECO:0000256" key="1">
    <source>
        <dbReference type="SAM" id="MobiDB-lite"/>
    </source>
</evidence>
<feature type="compositionally biased region" description="Pro residues" evidence="1">
    <location>
        <begin position="173"/>
        <end position="184"/>
    </location>
</feature>
<proteinExistence type="predicted"/>
<sequence length="184" mass="19950">MERLARQVRELIVASDHYRQTMAAGLRIGVTESAVLGHLLHNGPQTPSTIAARIGLTAASTTALLDRLAASQLVRRTPNPHDRRSVLVELTDLGRAAIGEMYTMFAIDIDAALDRADPRLRQETELREAITDLLERMAAALRERSGDRRGIEDALAATADRGGSETDTVDAPDPAPRPEPPAKT</sequence>
<dbReference type="EMBL" id="JAJNDB010000003">
    <property type="protein sequence ID" value="MCD2195271.1"/>
    <property type="molecule type" value="Genomic_DNA"/>
</dbReference>
<evidence type="ECO:0000313" key="4">
    <source>
        <dbReference type="Proteomes" id="UP001199469"/>
    </source>
</evidence>
<dbReference type="PROSITE" id="PS50995">
    <property type="entry name" value="HTH_MARR_2"/>
    <property type="match status" value="1"/>
</dbReference>
<feature type="domain" description="HTH marR-type" evidence="2">
    <location>
        <begin position="1"/>
        <end position="139"/>
    </location>
</feature>
<dbReference type="PRINTS" id="PR00598">
    <property type="entry name" value="HTHMARR"/>
</dbReference>
<evidence type="ECO:0000313" key="3">
    <source>
        <dbReference type="EMBL" id="MCD2195271.1"/>
    </source>
</evidence>
<dbReference type="SMART" id="SM00347">
    <property type="entry name" value="HTH_MARR"/>
    <property type="match status" value="1"/>
</dbReference>
<dbReference type="Proteomes" id="UP001199469">
    <property type="component" value="Unassembled WGS sequence"/>
</dbReference>
<dbReference type="InterPro" id="IPR036388">
    <property type="entry name" value="WH-like_DNA-bd_sf"/>
</dbReference>
<reference evidence="3 4" key="1">
    <citation type="submission" date="2021-11" db="EMBL/GenBank/DDBJ databases">
        <title>Draft genome sequence of Actinomycetospora sp. SF1 isolated from the rhizosphere soil.</title>
        <authorList>
            <person name="Duangmal K."/>
            <person name="Chantavorakit T."/>
        </authorList>
    </citation>
    <scope>NUCLEOTIDE SEQUENCE [LARGE SCALE GENOMIC DNA]</scope>
    <source>
        <strain evidence="3 4">TBRC 5722</strain>
    </source>
</reference>
<dbReference type="RefSeq" id="WP_230736146.1">
    <property type="nucleotide sequence ID" value="NZ_JAJNDB010000003.1"/>
</dbReference>
<accession>A0ABS8PAI8</accession>
<dbReference type="PANTHER" id="PTHR33164">
    <property type="entry name" value="TRANSCRIPTIONAL REGULATOR, MARR FAMILY"/>
    <property type="match status" value="1"/>
</dbReference>
<dbReference type="SUPFAM" id="SSF46785">
    <property type="entry name" value="Winged helix' DNA-binding domain"/>
    <property type="match status" value="1"/>
</dbReference>
<dbReference type="PANTHER" id="PTHR33164:SF43">
    <property type="entry name" value="HTH-TYPE TRANSCRIPTIONAL REPRESSOR YETL"/>
    <property type="match status" value="1"/>
</dbReference>
<dbReference type="Gene3D" id="1.10.10.10">
    <property type="entry name" value="Winged helix-like DNA-binding domain superfamily/Winged helix DNA-binding domain"/>
    <property type="match status" value="1"/>
</dbReference>
<feature type="compositionally biased region" description="Basic and acidic residues" evidence="1">
    <location>
        <begin position="143"/>
        <end position="152"/>
    </location>
</feature>
<keyword evidence="4" id="KW-1185">Reference proteome</keyword>
<feature type="region of interest" description="Disordered" evidence="1">
    <location>
        <begin position="143"/>
        <end position="184"/>
    </location>
</feature>